<dbReference type="Proteomes" id="UP000663856">
    <property type="component" value="Unassembled WGS sequence"/>
</dbReference>
<dbReference type="Proteomes" id="UP000676336">
    <property type="component" value="Unassembled WGS sequence"/>
</dbReference>
<gene>
    <name evidence="6" type="ORF">BYL167_LOCUS21718</name>
    <name evidence="2" type="ORF">CJN711_LOCUS37439</name>
    <name evidence="9" type="ORF">GIL414_LOCUS30173</name>
    <name evidence="3" type="ORF">KQP761_LOCUS29266</name>
    <name evidence="4" type="ORF">MBJ925_LOCUS36548</name>
    <name evidence="7" type="ORF">OVN521_LOCUS27080</name>
    <name evidence="8" type="ORF">SMN809_LOCUS24299</name>
    <name evidence="5" type="ORF">WKI299_LOCUS36113</name>
</gene>
<dbReference type="CDD" id="cd00761">
    <property type="entry name" value="Glyco_tranf_GTA_type"/>
    <property type="match status" value="1"/>
</dbReference>
<dbReference type="EMBL" id="CAJNOV010018210">
    <property type="protein sequence ID" value="CAF1617639.1"/>
    <property type="molecule type" value="Genomic_DNA"/>
</dbReference>
<proteinExistence type="predicted"/>
<sequence>MLSNISTNNPIITVLILNVSFILFVLYTTPSKTLRFLCFNNGSGSTTSSDPLFIIIMTSYTRKDGKSPYFIKKSVKSIISQSYANWELFVTGDKYEDETEFRSLFASVPQSKLFLYNLPKPGERGNLTGLSLWQSGGVVAMNNAIDRAEKRHKSCESSCNVYITNLDDDDVWSTEHLRELLSVYIRFPSVVFAWTRGYYCTSGGNPYPTLIVPQDKVNNWPRIFGGYILHSSWSWNMKVFRGFRYRGYWDFPPGFTGSKTADHDLFEVVRVHIAAKKLDYYHSSRATIEHLVERGAPCAKNGPLWYPD</sequence>
<accession>A0A816ZZK9</accession>
<evidence type="ECO:0000313" key="8">
    <source>
        <dbReference type="EMBL" id="CAF4258284.1"/>
    </source>
</evidence>
<dbReference type="Proteomes" id="UP000663855">
    <property type="component" value="Unassembled WGS sequence"/>
</dbReference>
<keyword evidence="11" id="KW-1185">Reference proteome</keyword>
<keyword evidence="1" id="KW-0812">Transmembrane</keyword>
<dbReference type="EMBL" id="CAJNRF010017524">
    <property type="protein sequence ID" value="CAF2232896.1"/>
    <property type="molecule type" value="Genomic_DNA"/>
</dbReference>
<dbReference type="Gene3D" id="3.90.550.10">
    <property type="entry name" value="Spore Coat Polysaccharide Biosynthesis Protein SpsA, Chain A"/>
    <property type="match status" value="1"/>
</dbReference>
<evidence type="ECO:0000313" key="2">
    <source>
        <dbReference type="EMBL" id="CAF1617639.1"/>
    </source>
</evidence>
<dbReference type="InterPro" id="IPR029044">
    <property type="entry name" value="Nucleotide-diphossugar_trans"/>
</dbReference>
<dbReference type="EMBL" id="CAJOBG010007348">
    <property type="protein sequence ID" value="CAF4214261.1"/>
    <property type="molecule type" value="Genomic_DNA"/>
</dbReference>
<keyword evidence="1" id="KW-0472">Membrane</keyword>
<evidence type="ECO:0000256" key="1">
    <source>
        <dbReference type="SAM" id="Phobius"/>
    </source>
</evidence>
<dbReference type="EMBL" id="CAJNOW010016069">
    <property type="protein sequence ID" value="CAF1647366.1"/>
    <property type="molecule type" value="Genomic_DNA"/>
</dbReference>
<dbReference type="Proteomes" id="UP000663824">
    <property type="component" value="Unassembled WGS sequence"/>
</dbReference>
<dbReference type="Proteomes" id="UP000681967">
    <property type="component" value="Unassembled WGS sequence"/>
</dbReference>
<name>A0A816ZZK9_9BILA</name>
<keyword evidence="1" id="KW-1133">Transmembrane helix</keyword>
<organism evidence="5 10">
    <name type="scientific">Rotaria magnacalcarata</name>
    <dbReference type="NCBI Taxonomy" id="392030"/>
    <lineage>
        <taxon>Eukaryota</taxon>
        <taxon>Metazoa</taxon>
        <taxon>Spiralia</taxon>
        <taxon>Gnathifera</taxon>
        <taxon>Rotifera</taxon>
        <taxon>Eurotatoria</taxon>
        <taxon>Bdelloidea</taxon>
        <taxon>Philodinida</taxon>
        <taxon>Philodinidae</taxon>
        <taxon>Rotaria</taxon>
    </lineage>
</organism>
<dbReference type="EMBL" id="CAJOBI010028260">
    <property type="protein sequence ID" value="CAF4258284.1"/>
    <property type="molecule type" value="Genomic_DNA"/>
</dbReference>
<dbReference type="Proteomes" id="UP000663866">
    <property type="component" value="Unassembled WGS sequence"/>
</dbReference>
<dbReference type="SUPFAM" id="SSF53448">
    <property type="entry name" value="Nucleotide-diphospho-sugar transferases"/>
    <property type="match status" value="1"/>
</dbReference>
<dbReference type="Proteomes" id="UP000681720">
    <property type="component" value="Unassembled WGS sequence"/>
</dbReference>
<evidence type="ECO:0000313" key="3">
    <source>
        <dbReference type="EMBL" id="CAF1647366.1"/>
    </source>
</evidence>
<dbReference type="Proteomes" id="UP000663834">
    <property type="component" value="Unassembled WGS sequence"/>
</dbReference>
<evidence type="ECO:0000313" key="11">
    <source>
        <dbReference type="Proteomes" id="UP000663866"/>
    </source>
</evidence>
<dbReference type="EMBL" id="CAJNRE010020199">
    <property type="protein sequence ID" value="CAF2224352.1"/>
    <property type="molecule type" value="Genomic_DNA"/>
</dbReference>
<protein>
    <submittedName>
        <fullName evidence="5">Uncharacterized protein</fullName>
    </submittedName>
</protein>
<feature type="transmembrane region" description="Helical" evidence="1">
    <location>
        <begin position="12"/>
        <end position="29"/>
    </location>
</feature>
<dbReference type="EMBL" id="CAJOBH010010055">
    <property type="protein sequence ID" value="CAF4154635.1"/>
    <property type="molecule type" value="Genomic_DNA"/>
</dbReference>
<reference evidence="5" key="1">
    <citation type="submission" date="2021-02" db="EMBL/GenBank/DDBJ databases">
        <authorList>
            <person name="Nowell W R."/>
        </authorList>
    </citation>
    <scope>NUCLEOTIDE SEQUENCE</scope>
</reference>
<evidence type="ECO:0000313" key="5">
    <source>
        <dbReference type="EMBL" id="CAF2232896.1"/>
    </source>
</evidence>
<dbReference type="EMBL" id="CAJOBJ010056992">
    <property type="protein sequence ID" value="CAF4401248.1"/>
    <property type="molecule type" value="Genomic_DNA"/>
</dbReference>
<dbReference type="AlphaFoldDB" id="A0A816ZZK9"/>
<evidence type="ECO:0000313" key="4">
    <source>
        <dbReference type="EMBL" id="CAF2224352.1"/>
    </source>
</evidence>
<evidence type="ECO:0000313" key="7">
    <source>
        <dbReference type="EMBL" id="CAF4214261.1"/>
    </source>
</evidence>
<evidence type="ECO:0000313" key="10">
    <source>
        <dbReference type="Proteomes" id="UP000663856"/>
    </source>
</evidence>
<evidence type="ECO:0000313" key="9">
    <source>
        <dbReference type="EMBL" id="CAF4401248.1"/>
    </source>
</evidence>
<evidence type="ECO:0000313" key="6">
    <source>
        <dbReference type="EMBL" id="CAF4154635.1"/>
    </source>
</evidence>
<comment type="caution">
    <text evidence="5">The sequence shown here is derived from an EMBL/GenBank/DDBJ whole genome shotgun (WGS) entry which is preliminary data.</text>
</comment>